<keyword evidence="1" id="KW-1133">Transmembrane helix</keyword>
<evidence type="ECO:0000313" key="3">
    <source>
        <dbReference type="Proteomes" id="UP000768567"/>
    </source>
</evidence>
<feature type="transmembrane region" description="Helical" evidence="1">
    <location>
        <begin position="199"/>
        <end position="228"/>
    </location>
</feature>
<sequence length="928" mass="102878">MGDILTLPRRLNRKHPRIALWLAFTAVFAVLCGVWIGIFAANGKSFIWYADTIKQHYPALVYYGRWLREAARCLLSGAAIPTWDMSIGYGGDIVSTLSYYVMGDPLNLLAAFVPSQYGEQLLEGLMLLRIYLAGLAFMPFSRHHGNSRFGTLLGAVAYAFCAWTVQTALTEPLFIIPMYCFPLVLLGADYLFEGRRPTLYIAAIALSALSNFLFFYMIALLLVLYAVVKYFRKYGVGQLRTLWPLLGKFVGYSLVGIAIAAVTMLPTVFEMFGSARFSLDRQVTSYPFTMYWNLIANLTTAGKVDEYSTYCGITAVAVLAVMILFARRRQNTVLKAAWLVMLAFMMLPWAGKILNGFSYMQNRWVWAFAMLEAFILARVCPGMTKLSGREKLTLWALLAVYCLLAFWNRDVRTEWTVLGSVLMLLLAVFVLSAEKASRGVTRAVLLVGCCLGIVINIGYQYGADESSTLVEYEPAGFAWDATVANNPANLLKQLDDDSLWRYDTSMNVYVNSAMLMDLHGVSYFFSLNNGYLSQWMAEMGYNTPEEYNYVGLHGRSVLDSLLGVKYFLCGTDSTSTLPQGYDTEPALAMDVAGVNVGAYEKSDALPIGYTSAARISRNDYDAMTPVQRQDALLNGVVLEDGDGEHLTAAAAQSDVVFPEAEITLNGIEMVDENTYYSPQDGGTITFTIPQPVTDCETYLVVEGMDYVATNPLDAMSAEELNAMSPADRLATKKQYSNFWCKEKVYLRLVSDIGEGRIDYAMRNNQYYCGRHDFAYNFGYTETGMTTLTVVLPYAGYYTFDRIDVECQTFDSVADRAAVLSEEALENAVLGTNSLTGTVTVSEPKVLVIQIPYSTGWSATVDGQPAELLRTNTAFLGLELDAGEHVIKLHYETPGLKVGIALSCVGVVAFLGIAVWNRRRRSPANVNAK</sequence>
<organism evidence="2 3">
    <name type="scientific">Gemmiger gallinarum</name>
    <dbReference type="NCBI Taxonomy" id="2779354"/>
    <lineage>
        <taxon>Bacteria</taxon>
        <taxon>Bacillati</taxon>
        <taxon>Bacillota</taxon>
        <taxon>Clostridia</taxon>
        <taxon>Eubacteriales</taxon>
        <taxon>Gemmiger</taxon>
    </lineage>
</organism>
<feature type="transmembrane region" description="Helical" evidence="1">
    <location>
        <begin position="18"/>
        <end position="41"/>
    </location>
</feature>
<gene>
    <name evidence="2" type="ORF">INF35_09660</name>
</gene>
<keyword evidence="1" id="KW-0812">Transmembrane</keyword>
<dbReference type="Pfam" id="PF09586">
    <property type="entry name" value="YfhO"/>
    <property type="match status" value="1"/>
</dbReference>
<keyword evidence="1" id="KW-0472">Membrane</keyword>
<feature type="transmembrane region" description="Helical" evidence="1">
    <location>
        <begin position="440"/>
        <end position="459"/>
    </location>
</feature>
<comment type="caution">
    <text evidence="2">The sequence shown here is derived from an EMBL/GenBank/DDBJ whole genome shotgun (WGS) entry which is preliminary data.</text>
</comment>
<evidence type="ECO:0000256" key="1">
    <source>
        <dbReference type="SAM" id="Phobius"/>
    </source>
</evidence>
<feature type="transmembrane region" description="Helical" evidence="1">
    <location>
        <begin position="392"/>
        <end position="409"/>
    </location>
</feature>
<feature type="transmembrane region" description="Helical" evidence="1">
    <location>
        <begin position="897"/>
        <end position="915"/>
    </location>
</feature>
<dbReference type="PANTHER" id="PTHR38454:SF1">
    <property type="entry name" value="INTEGRAL MEMBRANE PROTEIN"/>
    <property type="match status" value="1"/>
</dbReference>
<feature type="transmembrane region" description="Helical" evidence="1">
    <location>
        <begin position="415"/>
        <end position="433"/>
    </location>
</feature>
<dbReference type="InterPro" id="IPR018580">
    <property type="entry name" value="Uncharacterised_YfhO"/>
</dbReference>
<feature type="transmembrane region" description="Helical" evidence="1">
    <location>
        <begin position="307"/>
        <end position="326"/>
    </location>
</feature>
<feature type="transmembrane region" description="Helical" evidence="1">
    <location>
        <begin position="249"/>
        <end position="269"/>
    </location>
</feature>
<feature type="transmembrane region" description="Helical" evidence="1">
    <location>
        <begin position="152"/>
        <end position="179"/>
    </location>
</feature>
<feature type="transmembrane region" description="Helical" evidence="1">
    <location>
        <begin position="333"/>
        <end position="351"/>
    </location>
</feature>
<dbReference type="RefSeq" id="WP_193501919.1">
    <property type="nucleotide sequence ID" value="NZ_JADCKC010000003.1"/>
</dbReference>
<keyword evidence="3" id="KW-1185">Reference proteome</keyword>
<accession>A0ABR9R4K0</accession>
<protein>
    <submittedName>
        <fullName evidence="2">YfhO family protein</fullName>
    </submittedName>
</protein>
<evidence type="ECO:0000313" key="2">
    <source>
        <dbReference type="EMBL" id="MBE5038047.1"/>
    </source>
</evidence>
<proteinExistence type="predicted"/>
<dbReference type="Proteomes" id="UP000768567">
    <property type="component" value="Unassembled WGS sequence"/>
</dbReference>
<dbReference type="PANTHER" id="PTHR38454">
    <property type="entry name" value="INTEGRAL MEMBRANE PROTEIN-RELATED"/>
    <property type="match status" value="1"/>
</dbReference>
<name>A0ABR9R4K0_9FIRM</name>
<feature type="transmembrane region" description="Helical" evidence="1">
    <location>
        <begin position="363"/>
        <end position="380"/>
    </location>
</feature>
<reference evidence="2 3" key="1">
    <citation type="submission" date="2020-10" db="EMBL/GenBank/DDBJ databases">
        <title>ChiBAC.</title>
        <authorList>
            <person name="Zenner C."/>
            <person name="Hitch T.C.A."/>
            <person name="Clavel T."/>
        </authorList>
    </citation>
    <scope>NUCLEOTIDE SEQUENCE [LARGE SCALE GENOMIC DNA]</scope>
    <source>
        <strain evidence="2 3">DSM 109015</strain>
    </source>
</reference>
<dbReference type="EMBL" id="JADCKC010000003">
    <property type="protein sequence ID" value="MBE5038047.1"/>
    <property type="molecule type" value="Genomic_DNA"/>
</dbReference>